<reference evidence="1 2" key="1">
    <citation type="submission" date="2013-12" db="EMBL/GenBank/DDBJ databases">
        <authorList>
            <person name="Brown-Elliot B."/>
            <person name="Wallace R."/>
            <person name="Lenaerts A."/>
            <person name="Ordway D."/>
            <person name="DeGroote M.A."/>
            <person name="Parker T."/>
            <person name="Sizemore C."/>
            <person name="Tallon L.J."/>
            <person name="Sadzewicz L.K."/>
            <person name="Sengamalay N."/>
            <person name="Fraser C.M."/>
            <person name="Hine E."/>
            <person name="Shefchek K.A."/>
            <person name="Das S.P."/>
            <person name="Tettelin H."/>
        </authorList>
    </citation>
    <scope>NUCLEOTIDE SEQUENCE [LARGE SCALE GENOMIC DNA]</scope>
    <source>
        <strain evidence="1 2">662</strain>
    </source>
</reference>
<evidence type="ECO:0000313" key="1">
    <source>
        <dbReference type="EMBL" id="EUA18621.1"/>
    </source>
</evidence>
<sequence length="41" mass="4456">MCCRHRTSASPATCFAYQWPHRSKGAARFPRSPPPAEGAAP</sequence>
<dbReference type="Proteomes" id="UP000020561">
    <property type="component" value="Unassembled WGS sequence"/>
</dbReference>
<protein>
    <submittedName>
        <fullName evidence="1">Uncharacterized protein</fullName>
    </submittedName>
</protein>
<name>X7ZHU4_MYCKA</name>
<organism evidence="1 2">
    <name type="scientific">Mycobacterium kansasii 662</name>
    <dbReference type="NCBI Taxonomy" id="1299326"/>
    <lineage>
        <taxon>Bacteria</taxon>
        <taxon>Bacillati</taxon>
        <taxon>Actinomycetota</taxon>
        <taxon>Actinomycetes</taxon>
        <taxon>Mycobacteriales</taxon>
        <taxon>Mycobacteriaceae</taxon>
        <taxon>Mycobacterium</taxon>
    </lineage>
</organism>
<comment type="caution">
    <text evidence="1">The sequence shown here is derived from an EMBL/GenBank/DDBJ whole genome shotgun (WGS) entry which is preliminary data.</text>
</comment>
<gene>
    <name evidence="1" type="ORF">I545_2868</name>
</gene>
<dbReference type="AlphaFoldDB" id="X7ZHU4"/>
<proteinExistence type="predicted"/>
<dbReference type="PATRIC" id="fig|1299326.3.peg.2754"/>
<accession>X7ZHU4</accession>
<evidence type="ECO:0000313" key="2">
    <source>
        <dbReference type="Proteomes" id="UP000020561"/>
    </source>
</evidence>
<dbReference type="EMBL" id="JAOA01000003">
    <property type="protein sequence ID" value="EUA18621.1"/>
    <property type="molecule type" value="Genomic_DNA"/>
</dbReference>